<evidence type="ECO:0000259" key="1">
    <source>
        <dbReference type="Pfam" id="PF21906"/>
    </source>
</evidence>
<dbReference type="STRING" id="1548547.BA177_04305"/>
<dbReference type="AlphaFoldDB" id="A0A193LDS9"/>
<organism evidence="2 3">
    <name type="scientific">Woeseia oceani</name>
    <dbReference type="NCBI Taxonomy" id="1548547"/>
    <lineage>
        <taxon>Bacteria</taxon>
        <taxon>Pseudomonadati</taxon>
        <taxon>Pseudomonadota</taxon>
        <taxon>Gammaproteobacteria</taxon>
        <taxon>Woeseiales</taxon>
        <taxon>Woeseiaceae</taxon>
        <taxon>Woeseia</taxon>
    </lineage>
</organism>
<dbReference type="InterPro" id="IPR011213">
    <property type="entry name" value="NMN_biosyn"/>
</dbReference>
<dbReference type="Gene3D" id="1.10.10.10">
    <property type="entry name" value="Winged helix-like DNA-binding domain superfamily/Winged helix DNA-binding domain"/>
    <property type="match status" value="1"/>
</dbReference>
<protein>
    <recommendedName>
        <fullName evidence="1">NrtR DNA-binding winged helix domain-containing protein</fullName>
    </recommendedName>
</protein>
<dbReference type="InterPro" id="IPR036388">
    <property type="entry name" value="WH-like_DNA-bd_sf"/>
</dbReference>
<dbReference type="EMBL" id="CP016268">
    <property type="protein sequence ID" value="ANO50539.1"/>
    <property type="molecule type" value="Genomic_DNA"/>
</dbReference>
<reference evidence="2 3" key="1">
    <citation type="submission" date="2016-06" db="EMBL/GenBank/DDBJ databases">
        <title>Complete genome sequence of a deep-branching marine Gamma Proteobacterium Woeseia oceani type strain XK5.</title>
        <authorList>
            <person name="Mu D."/>
            <person name="Du Z."/>
        </authorList>
    </citation>
    <scope>NUCLEOTIDE SEQUENCE [LARGE SCALE GENOMIC DNA]</scope>
    <source>
        <strain evidence="2 3">XK5</strain>
    </source>
</reference>
<proteinExistence type="predicted"/>
<dbReference type="InterPro" id="IPR036390">
    <property type="entry name" value="WH_DNA-bd_sf"/>
</dbReference>
<dbReference type="InterPro" id="IPR015797">
    <property type="entry name" value="NUDIX_hydrolase-like_dom_sf"/>
</dbReference>
<dbReference type="RefSeq" id="WP_068613347.1">
    <property type="nucleotide sequence ID" value="NZ_CP016268.1"/>
</dbReference>
<accession>A0A193LDS9</accession>
<keyword evidence="3" id="KW-1185">Reference proteome</keyword>
<dbReference type="Gene3D" id="3.90.79.10">
    <property type="entry name" value="Nucleoside Triphosphate Pyrophosphohydrolase"/>
    <property type="match status" value="1"/>
</dbReference>
<dbReference type="SUPFAM" id="SSF55811">
    <property type="entry name" value="Nudix"/>
    <property type="match status" value="1"/>
</dbReference>
<dbReference type="InterPro" id="IPR054105">
    <property type="entry name" value="WHD_NrtR"/>
</dbReference>
<dbReference type="Proteomes" id="UP000092695">
    <property type="component" value="Chromosome"/>
</dbReference>
<dbReference type="KEGG" id="woc:BA177_04305"/>
<dbReference type="OrthoDB" id="542521at2"/>
<dbReference type="PIRSF" id="PIRSF019423">
    <property type="entry name" value="NMN_biosyn"/>
    <property type="match status" value="1"/>
</dbReference>
<dbReference type="Pfam" id="PF21906">
    <property type="entry name" value="WHD_NrtR"/>
    <property type="match status" value="1"/>
</dbReference>
<gene>
    <name evidence="2" type="ORF">BA177_04305</name>
</gene>
<sequence length="322" mass="36206">MTTTQADTVVNLLGVIVAVTDQIPRILVADGGHDRALPSGPFDPKANASLEEGFRRMIEAQAGLDLNYVEQLYTFGNRYRTEDEMRGGPRTLSVAYVALAHEEELLTGGTRWVDLYEHLPWEDWRDGRPAMLDTIVEPRLKKWCSRTSKREIKHKRTERVNVSFGYPGAAELDAVLTLERLELLYDSGILAESDRDTRILANEPLAPLPTDIGVPMSCDHRRVLATALGRIRGKLAYRPVVFELLPGEFTLFQLQQVAEALSGAHLHKQNFRRLVMNADLVEAIGRTVAVGRGRPAELFRFRREVLGEKLTVGLSRPTLREE</sequence>
<evidence type="ECO:0000313" key="2">
    <source>
        <dbReference type="EMBL" id="ANO50539.1"/>
    </source>
</evidence>
<feature type="domain" description="NrtR DNA-binding winged helix" evidence="1">
    <location>
        <begin position="241"/>
        <end position="301"/>
    </location>
</feature>
<name>A0A193LDS9_9GAMM</name>
<dbReference type="SUPFAM" id="SSF46785">
    <property type="entry name" value="Winged helix' DNA-binding domain"/>
    <property type="match status" value="1"/>
</dbReference>
<evidence type="ECO:0000313" key="3">
    <source>
        <dbReference type="Proteomes" id="UP000092695"/>
    </source>
</evidence>